<feature type="non-terminal residue" evidence="2">
    <location>
        <position position="1"/>
    </location>
</feature>
<evidence type="ECO:0000313" key="2">
    <source>
        <dbReference type="EMBL" id="NEC93478.1"/>
    </source>
</evidence>
<evidence type="ECO:0000259" key="1">
    <source>
        <dbReference type="Pfam" id="PF00723"/>
    </source>
</evidence>
<dbReference type="GO" id="GO:0005975">
    <property type="term" value="P:carbohydrate metabolic process"/>
    <property type="evidence" value="ECO:0007669"/>
    <property type="project" value="InterPro"/>
</dbReference>
<reference evidence="2" key="1">
    <citation type="submission" date="2020-01" db="EMBL/GenBank/DDBJ databases">
        <title>Insect and environment-associated Actinomycetes.</title>
        <authorList>
            <person name="Currrie C."/>
            <person name="Chevrette M."/>
            <person name="Carlson C."/>
            <person name="Stubbendieck R."/>
            <person name="Wendt-Pienkowski E."/>
        </authorList>
    </citation>
    <scope>NUCLEOTIDE SEQUENCE</scope>
    <source>
        <strain evidence="2">SID12501</strain>
    </source>
</reference>
<organism evidence="2">
    <name type="scientific">Streptomyces sp. SID12501</name>
    <dbReference type="NCBI Taxonomy" id="2706042"/>
    <lineage>
        <taxon>Bacteria</taxon>
        <taxon>Bacillati</taxon>
        <taxon>Actinomycetota</taxon>
        <taxon>Actinomycetes</taxon>
        <taxon>Kitasatosporales</taxon>
        <taxon>Streptomycetaceae</taxon>
        <taxon>Streptomyces</taxon>
    </lineage>
</organism>
<sequence length="136" mass="14697">DPLVLRSLLVLRALTHGETGGIVAAPTASLPEELGGVRNWDYRFVWLRDAALTIEVAVAHGLTEGACLWRDWLLRAVAGDADDVKIMYGVGGERELDEKELDHLDGYEGSRPVRIGNGAADQYQADVVGEVMIALG</sequence>
<feature type="non-terminal residue" evidence="2">
    <location>
        <position position="136"/>
    </location>
</feature>
<protein>
    <submittedName>
        <fullName evidence="2">Glycoside hydrolase family 15 protein</fullName>
    </submittedName>
</protein>
<dbReference type="InterPro" id="IPR012341">
    <property type="entry name" value="6hp_glycosidase-like_sf"/>
</dbReference>
<dbReference type="PANTHER" id="PTHR31616:SF0">
    <property type="entry name" value="GLUCAN 1,4-ALPHA-GLUCOSIDASE"/>
    <property type="match status" value="1"/>
</dbReference>
<gene>
    <name evidence="2" type="ORF">G3I71_48910</name>
</gene>
<feature type="domain" description="GH15-like" evidence="1">
    <location>
        <begin position="3"/>
        <end position="135"/>
    </location>
</feature>
<dbReference type="InterPro" id="IPR011613">
    <property type="entry name" value="GH15-like"/>
</dbReference>
<dbReference type="EMBL" id="JAAGLU010000872">
    <property type="protein sequence ID" value="NEC93478.1"/>
    <property type="molecule type" value="Genomic_DNA"/>
</dbReference>
<accession>A0A6B3C9R0</accession>
<dbReference type="InterPro" id="IPR008928">
    <property type="entry name" value="6-hairpin_glycosidase_sf"/>
</dbReference>
<dbReference type="Pfam" id="PF00723">
    <property type="entry name" value="Glyco_hydro_15"/>
    <property type="match status" value="1"/>
</dbReference>
<dbReference type="RefSeq" id="WP_239149824.1">
    <property type="nucleotide sequence ID" value="NZ_JAAGLU010000872.1"/>
</dbReference>
<comment type="caution">
    <text evidence="2">The sequence shown here is derived from an EMBL/GenBank/DDBJ whole genome shotgun (WGS) entry which is preliminary data.</text>
</comment>
<keyword evidence="2" id="KW-0378">Hydrolase</keyword>
<proteinExistence type="predicted"/>
<dbReference type="Gene3D" id="1.50.10.10">
    <property type="match status" value="1"/>
</dbReference>
<dbReference type="PANTHER" id="PTHR31616">
    <property type="entry name" value="TREHALASE"/>
    <property type="match status" value="1"/>
</dbReference>
<name>A0A6B3C9R0_9ACTN</name>
<dbReference type="SUPFAM" id="SSF48208">
    <property type="entry name" value="Six-hairpin glycosidases"/>
    <property type="match status" value="1"/>
</dbReference>
<dbReference type="AlphaFoldDB" id="A0A6B3C9R0"/>
<dbReference type="GO" id="GO:0004553">
    <property type="term" value="F:hydrolase activity, hydrolyzing O-glycosyl compounds"/>
    <property type="evidence" value="ECO:0007669"/>
    <property type="project" value="TreeGrafter"/>
</dbReference>